<evidence type="ECO:0000259" key="2">
    <source>
        <dbReference type="PROSITE" id="PS50937"/>
    </source>
</evidence>
<dbReference type="eggNOG" id="COG0789">
    <property type="taxonomic scope" value="Bacteria"/>
</dbReference>
<proteinExistence type="predicted"/>
<feature type="domain" description="HTH merR-type" evidence="2">
    <location>
        <begin position="15"/>
        <end position="84"/>
    </location>
</feature>
<organism evidence="3 4">
    <name type="scientific">Thomasclavelia ramosa DSM 1402</name>
    <dbReference type="NCBI Taxonomy" id="445974"/>
    <lineage>
        <taxon>Bacteria</taxon>
        <taxon>Bacillati</taxon>
        <taxon>Bacillota</taxon>
        <taxon>Erysipelotrichia</taxon>
        <taxon>Erysipelotrichales</taxon>
        <taxon>Coprobacillaceae</taxon>
        <taxon>Thomasclavelia</taxon>
    </lineage>
</organism>
<reference evidence="3" key="2">
    <citation type="submission" date="2014-06" db="EMBL/GenBank/DDBJ databases">
        <title>Draft genome sequence of Clostridium ramosum(DSM 1402).</title>
        <authorList>
            <person name="Sudarsanam P."/>
            <person name="Ley R."/>
            <person name="Guruge J."/>
            <person name="Turnbaugh P.J."/>
            <person name="Mahowald M."/>
            <person name="Liep D."/>
            <person name="Gordon J."/>
        </authorList>
    </citation>
    <scope>NUCLEOTIDE SEQUENCE</scope>
    <source>
        <strain evidence="3">DSM 1402</strain>
    </source>
</reference>
<dbReference type="GO" id="GO:0003677">
    <property type="term" value="F:DNA binding"/>
    <property type="evidence" value="ECO:0007669"/>
    <property type="project" value="UniProtKB-KW"/>
</dbReference>
<dbReference type="AlphaFoldDB" id="B0N935"/>
<name>B0N935_9FIRM</name>
<sequence length="268" mass="31399">MNYNVYRGDDMNEDYLTIGELAQKMDVTVRTLQYYDREGLLKPAAISKGGRRLYSTKDIVKLHQILSFKYLGFSLVEIKTKLFNLDTPQEVAAILNQQKSVIQEQIANLSEALEATIALSREVQEMNTVDLKKYAEIIELLRLGNKEYWVWKHFDNTITDHIKERFGDDPEAGLRIFSTYQEVLDKLYVLKKQGVSPDSPECFMIAKQWWEMILEFTGGNLELLPELQKFNDKKNDWNNDLAVKQKEIDNYLTAALEYYFKRIQKEQE</sequence>
<dbReference type="PANTHER" id="PTHR30204">
    <property type="entry name" value="REDOX-CYCLING DRUG-SENSING TRANSCRIPTIONAL ACTIVATOR SOXR"/>
    <property type="match status" value="1"/>
</dbReference>
<accession>B0N935</accession>
<dbReference type="InterPro" id="IPR047057">
    <property type="entry name" value="MerR_fam"/>
</dbReference>
<dbReference type="PRINTS" id="PR00040">
    <property type="entry name" value="HTHMERR"/>
</dbReference>
<dbReference type="GO" id="GO:0003700">
    <property type="term" value="F:DNA-binding transcription factor activity"/>
    <property type="evidence" value="ECO:0007669"/>
    <property type="project" value="InterPro"/>
</dbReference>
<dbReference type="InterPro" id="IPR000551">
    <property type="entry name" value="MerR-type_HTH_dom"/>
</dbReference>
<dbReference type="EMBL" id="ABFX02000013">
    <property type="protein sequence ID" value="EDS17192.1"/>
    <property type="molecule type" value="Genomic_DNA"/>
</dbReference>
<dbReference type="SUPFAM" id="SSF46955">
    <property type="entry name" value="Putative DNA-binding domain"/>
    <property type="match status" value="1"/>
</dbReference>
<dbReference type="PROSITE" id="PS50937">
    <property type="entry name" value="HTH_MERR_2"/>
    <property type="match status" value="1"/>
</dbReference>
<dbReference type="InterPro" id="IPR009061">
    <property type="entry name" value="DNA-bd_dom_put_sf"/>
</dbReference>
<dbReference type="Pfam" id="PF13411">
    <property type="entry name" value="MerR_1"/>
    <property type="match status" value="1"/>
</dbReference>
<dbReference type="HOGENOM" id="CLU_060077_0_5_9"/>
<evidence type="ECO:0000313" key="4">
    <source>
        <dbReference type="Proteomes" id="UP000005798"/>
    </source>
</evidence>
<gene>
    <name evidence="3" type="ORF">CLORAM_03166</name>
</gene>
<keyword evidence="4" id="KW-1185">Reference proteome</keyword>
<dbReference type="Gene3D" id="1.10.1660.10">
    <property type="match status" value="1"/>
</dbReference>
<dbReference type="PANTHER" id="PTHR30204:SF96">
    <property type="entry name" value="CHROMOSOME-ANCHORING PROTEIN RACA"/>
    <property type="match status" value="1"/>
</dbReference>
<protein>
    <submittedName>
        <fullName evidence="3">Transcriptional regulator, MerR family</fullName>
    </submittedName>
</protein>
<dbReference type="CDD" id="cd01106">
    <property type="entry name" value="HTH_TipAL-Mta"/>
    <property type="match status" value="1"/>
</dbReference>
<dbReference type="Proteomes" id="UP000005798">
    <property type="component" value="Unassembled WGS sequence"/>
</dbReference>
<dbReference type="SMART" id="SM00422">
    <property type="entry name" value="HTH_MERR"/>
    <property type="match status" value="1"/>
</dbReference>
<reference evidence="3" key="1">
    <citation type="submission" date="2007-11" db="EMBL/GenBank/DDBJ databases">
        <authorList>
            <person name="Fulton L."/>
            <person name="Clifton S."/>
            <person name="Fulton B."/>
            <person name="Xu J."/>
            <person name="Minx P."/>
            <person name="Pepin K.H."/>
            <person name="Johnson M."/>
            <person name="Thiruvilangam P."/>
            <person name="Bhonagiri V."/>
            <person name="Nash W.E."/>
            <person name="Mardis E.R."/>
            <person name="Wilson R.K."/>
        </authorList>
    </citation>
    <scope>NUCLEOTIDE SEQUENCE [LARGE SCALE GENOMIC DNA]</scope>
    <source>
        <strain evidence="3">DSM 1402</strain>
    </source>
</reference>
<evidence type="ECO:0000256" key="1">
    <source>
        <dbReference type="ARBA" id="ARBA00023125"/>
    </source>
</evidence>
<evidence type="ECO:0000313" key="3">
    <source>
        <dbReference type="EMBL" id="EDS17192.1"/>
    </source>
</evidence>
<comment type="caution">
    <text evidence="3">The sequence shown here is derived from an EMBL/GenBank/DDBJ whole genome shotgun (WGS) entry which is preliminary data.</text>
</comment>
<keyword evidence="1" id="KW-0238">DNA-binding</keyword>